<dbReference type="InterPro" id="IPR025662">
    <property type="entry name" value="Sigma_54_int_dom_ATP-bd_1"/>
</dbReference>
<dbReference type="PROSITE" id="PS00675">
    <property type="entry name" value="SIGMA54_INTERACT_1"/>
    <property type="match status" value="1"/>
</dbReference>
<dbReference type="Pfam" id="PF04548">
    <property type="entry name" value="AIG1"/>
    <property type="match status" value="1"/>
</dbReference>
<proteinExistence type="inferred from homology"/>
<evidence type="ECO:0000256" key="3">
    <source>
        <dbReference type="SAM" id="Coils"/>
    </source>
</evidence>
<dbReference type="GeneTree" id="ENSGT00500000044904"/>
<feature type="coiled-coil region" evidence="3">
    <location>
        <begin position="430"/>
        <end position="464"/>
    </location>
</feature>
<keyword evidence="2" id="KW-0547">Nucleotide-binding</keyword>
<dbReference type="InterPro" id="IPR006703">
    <property type="entry name" value="G_AIG1"/>
</dbReference>
<dbReference type="Ensembl" id="ENSHBUT00000004259.1">
    <property type="protein sequence ID" value="ENSHBUP00000026097.1"/>
    <property type="gene ID" value="ENSHBUG00000008531.1"/>
</dbReference>
<dbReference type="InterPro" id="IPR027417">
    <property type="entry name" value="P-loop_NTPase"/>
</dbReference>
<keyword evidence="3" id="KW-0175">Coiled coil</keyword>
<dbReference type="RefSeq" id="XP_005952237.1">
    <property type="nucleotide sequence ID" value="XM_005952175.2"/>
</dbReference>
<protein>
    <submittedName>
        <fullName evidence="5">Uncharacterized LOC102313162</fullName>
    </submittedName>
</protein>
<dbReference type="PANTHER" id="PTHR32046">
    <property type="entry name" value="G DOMAIN-CONTAINING PROTEIN"/>
    <property type="match status" value="1"/>
</dbReference>
<dbReference type="CDD" id="cd00882">
    <property type="entry name" value="Ras_like_GTPase"/>
    <property type="match status" value="1"/>
</dbReference>
<keyword evidence="6" id="KW-1185">Reference proteome</keyword>
<evidence type="ECO:0000313" key="6">
    <source>
        <dbReference type="Proteomes" id="UP000264840"/>
    </source>
</evidence>
<evidence type="ECO:0000256" key="1">
    <source>
        <dbReference type="ARBA" id="ARBA00008535"/>
    </source>
</evidence>
<dbReference type="Gene3D" id="3.40.50.300">
    <property type="entry name" value="P-loop containing nucleotide triphosphate hydrolases"/>
    <property type="match status" value="1"/>
</dbReference>
<organism evidence="5 6">
    <name type="scientific">Haplochromis burtoni</name>
    <name type="common">Burton's mouthbrooder</name>
    <name type="synonym">Chromis burtoni</name>
    <dbReference type="NCBI Taxonomy" id="8153"/>
    <lineage>
        <taxon>Eukaryota</taxon>
        <taxon>Metazoa</taxon>
        <taxon>Chordata</taxon>
        <taxon>Craniata</taxon>
        <taxon>Vertebrata</taxon>
        <taxon>Euteleostomi</taxon>
        <taxon>Actinopterygii</taxon>
        <taxon>Neopterygii</taxon>
        <taxon>Teleostei</taxon>
        <taxon>Neoteleostei</taxon>
        <taxon>Acanthomorphata</taxon>
        <taxon>Ovalentaria</taxon>
        <taxon>Cichlomorphae</taxon>
        <taxon>Cichliformes</taxon>
        <taxon>Cichlidae</taxon>
        <taxon>African cichlids</taxon>
        <taxon>Pseudocrenilabrinae</taxon>
        <taxon>Haplochromini</taxon>
        <taxon>Haplochromis</taxon>
    </lineage>
</organism>
<reference evidence="5" key="1">
    <citation type="submission" date="2025-08" db="UniProtKB">
        <authorList>
            <consortium name="Ensembl"/>
        </authorList>
    </citation>
    <scope>IDENTIFICATION</scope>
</reference>
<sequence length="547" mass="62703">MATTRDMSSKYKNTILKSVLISSGPPPVYQLNPKKKMFGTLTKMTVGEKNPKKTNKTILLVGETGAGKSTLINALVNYTMGVTWEDGVWFQIVEEEKKSQSKSQTSDVIVYEIFGFEDETLPYSLTIIDTPGYGDTRGTEHDVIVSERLLDLFRSDDGVQEVHAVGLVMKASDNRLSDRLRYIFDSVISLFGKNLEKNIVALITHSDGVTPENALEALEAAKIKCARIEDEPVCFLFNNQQEKERKKKDKVGLHNAWRVSEGGMSEFSEFLENIEPQKLMTTVEVLNERIRLTACIQNLQERIDFIELKQTEIKQTQEALKKHEEKMTTNKEFTIEIDEVYKVREDIEVGWWCLLAGYAGAVSCKVCEENCHYPGCTMAWYPAHCEVMKGGRCTFCTNKCPASDHVKERKIYVTKTRRVKKTNEEMKNKYDKNKTESEDKSSLLENLEKEMNQLRAEKSQWLEESYQHVVRLEEIALNVFSLSTIVHLELLSEKMKEKGDTEKVQKLEEMRSRVDEGTRGALQYIPAVMKKFGQTLWNKMKTHQTDM</sequence>
<feature type="domain" description="AIG1-type G" evidence="4">
    <location>
        <begin position="56"/>
        <end position="250"/>
    </location>
</feature>
<dbReference type="OrthoDB" id="8954335at2759"/>
<reference evidence="5" key="2">
    <citation type="submission" date="2025-09" db="UniProtKB">
        <authorList>
            <consortium name="Ensembl"/>
        </authorList>
    </citation>
    <scope>IDENTIFICATION</scope>
</reference>
<dbReference type="AlphaFoldDB" id="A0A3Q3CMK8"/>
<evidence type="ECO:0000313" key="5">
    <source>
        <dbReference type="Ensembl" id="ENSHBUP00000026097.1"/>
    </source>
</evidence>
<evidence type="ECO:0000259" key="4">
    <source>
        <dbReference type="Pfam" id="PF04548"/>
    </source>
</evidence>
<dbReference type="PANTHER" id="PTHR32046:SF11">
    <property type="entry name" value="IMMUNE-ASSOCIATED NUCLEOTIDE-BINDING PROTEIN 10-LIKE"/>
    <property type="match status" value="1"/>
</dbReference>
<feature type="coiled-coil region" evidence="3">
    <location>
        <begin position="296"/>
        <end position="326"/>
    </location>
</feature>
<dbReference type="GeneID" id="102313162"/>
<accession>A0A3Q3CMK8</accession>
<dbReference type="STRING" id="8153.ENSHBUP00000026097"/>
<dbReference type="OMA" id="IEVGWWC"/>
<comment type="similarity">
    <text evidence="1">Belongs to the TRAFAC class TrmE-Era-EngA-EngB-Septin-like GTPase superfamily. AIG1/Toc34/Toc159-like paraseptin GTPase family. IAN subfamily.</text>
</comment>
<evidence type="ECO:0000256" key="2">
    <source>
        <dbReference type="ARBA" id="ARBA00022741"/>
    </source>
</evidence>
<dbReference type="SUPFAM" id="SSF52540">
    <property type="entry name" value="P-loop containing nucleoside triphosphate hydrolases"/>
    <property type="match status" value="1"/>
</dbReference>
<name>A0A3Q3CMK8_HAPBU</name>
<dbReference type="GO" id="GO:0005525">
    <property type="term" value="F:GTP binding"/>
    <property type="evidence" value="ECO:0007669"/>
    <property type="project" value="InterPro"/>
</dbReference>
<dbReference type="Proteomes" id="UP000264840">
    <property type="component" value="Unplaced"/>
</dbReference>